<dbReference type="GeneID" id="35445888"/>
<protein>
    <submittedName>
        <fullName evidence="1">Uncharacterized protein</fullName>
    </submittedName>
</protein>
<evidence type="ECO:0000313" key="2">
    <source>
        <dbReference type="Proteomes" id="UP000242254"/>
    </source>
</evidence>
<name>A0A2G4SS57_RHIZD</name>
<reference evidence="1 2" key="1">
    <citation type="journal article" date="2016" name="Proc. Natl. Acad. Sci. U.S.A.">
        <title>Lipid metabolic changes in an early divergent fungus govern the establishment of a mutualistic symbiosis with endobacteria.</title>
        <authorList>
            <person name="Lastovetsky O.A."/>
            <person name="Gaspar M.L."/>
            <person name="Mondo S.J."/>
            <person name="LaButti K.M."/>
            <person name="Sandor L."/>
            <person name="Grigoriev I.V."/>
            <person name="Henry S.A."/>
            <person name="Pawlowska T.E."/>
        </authorList>
    </citation>
    <scope>NUCLEOTIDE SEQUENCE [LARGE SCALE GENOMIC DNA]</scope>
    <source>
        <strain evidence="1 2">ATCC 52813</strain>
    </source>
</reference>
<organism evidence="1 2">
    <name type="scientific">Rhizopus microsporus ATCC 52813</name>
    <dbReference type="NCBI Taxonomy" id="1340429"/>
    <lineage>
        <taxon>Eukaryota</taxon>
        <taxon>Fungi</taxon>
        <taxon>Fungi incertae sedis</taxon>
        <taxon>Mucoromycota</taxon>
        <taxon>Mucoromycotina</taxon>
        <taxon>Mucoromycetes</taxon>
        <taxon>Mucorales</taxon>
        <taxon>Mucorineae</taxon>
        <taxon>Rhizopodaceae</taxon>
        <taxon>Rhizopus</taxon>
    </lineage>
</organism>
<dbReference type="AlphaFoldDB" id="A0A2G4SS57"/>
<dbReference type="RefSeq" id="XP_023465325.1">
    <property type="nucleotide sequence ID" value="XM_023614899.1"/>
</dbReference>
<proteinExistence type="predicted"/>
<dbReference type="Proteomes" id="UP000242254">
    <property type="component" value="Unassembled WGS sequence"/>
</dbReference>
<accession>A0A2G4SS57</accession>
<keyword evidence="2" id="KW-1185">Reference proteome</keyword>
<gene>
    <name evidence="1" type="ORF">RHIMIDRAFT_313861</name>
</gene>
<evidence type="ECO:0000313" key="1">
    <source>
        <dbReference type="EMBL" id="PHZ11617.1"/>
    </source>
</evidence>
<sequence length="106" mass="11557">MKTYSRGISCGRNICPIPYCKVSVNNVDGCSGNVEWASDCRLIRFGSGYSNKINGNCRININRDSHITGVYTPGKVAYVEIKSCTYSKIVSGVVVNGRCTVGPIYH</sequence>
<dbReference type="EMBL" id="KZ303851">
    <property type="protein sequence ID" value="PHZ11617.1"/>
    <property type="molecule type" value="Genomic_DNA"/>
</dbReference>